<dbReference type="Proteomes" id="UP001627154">
    <property type="component" value="Unassembled WGS sequence"/>
</dbReference>
<protein>
    <submittedName>
        <fullName evidence="2">Uncharacterized protein</fullName>
    </submittedName>
</protein>
<dbReference type="AlphaFoldDB" id="A0ABD2WN68"/>
<evidence type="ECO:0000256" key="1">
    <source>
        <dbReference type="SAM" id="MobiDB-lite"/>
    </source>
</evidence>
<reference evidence="2 3" key="1">
    <citation type="journal article" date="2024" name="bioRxiv">
        <title>A reference genome for Trichogramma kaykai: A tiny desert-dwelling parasitoid wasp with competing sex-ratio distorters.</title>
        <authorList>
            <person name="Culotta J."/>
            <person name="Lindsey A.R."/>
        </authorList>
    </citation>
    <scope>NUCLEOTIDE SEQUENCE [LARGE SCALE GENOMIC DNA]</scope>
    <source>
        <strain evidence="2 3">KSX58</strain>
    </source>
</reference>
<comment type="caution">
    <text evidence="2">The sequence shown here is derived from an EMBL/GenBank/DDBJ whole genome shotgun (WGS) entry which is preliminary data.</text>
</comment>
<gene>
    <name evidence="2" type="ORF">TKK_011591</name>
</gene>
<name>A0ABD2WN68_9HYME</name>
<sequence length="127" mass="13484">MDPTEVASSATGMISYCSCGVDTCTMQHQRRSFAAVVKGASGRTTPSVSPSMDERGAASSLDRNAIEEARASHQAVIKLEEFVRLMELGVPARLRPEPEGHAVVEVSGELIPVFPSSSTNTSEDAMD</sequence>
<organism evidence="2 3">
    <name type="scientific">Trichogramma kaykai</name>
    <dbReference type="NCBI Taxonomy" id="54128"/>
    <lineage>
        <taxon>Eukaryota</taxon>
        <taxon>Metazoa</taxon>
        <taxon>Ecdysozoa</taxon>
        <taxon>Arthropoda</taxon>
        <taxon>Hexapoda</taxon>
        <taxon>Insecta</taxon>
        <taxon>Pterygota</taxon>
        <taxon>Neoptera</taxon>
        <taxon>Endopterygota</taxon>
        <taxon>Hymenoptera</taxon>
        <taxon>Apocrita</taxon>
        <taxon>Proctotrupomorpha</taxon>
        <taxon>Chalcidoidea</taxon>
        <taxon>Trichogrammatidae</taxon>
        <taxon>Trichogramma</taxon>
    </lineage>
</organism>
<proteinExistence type="predicted"/>
<keyword evidence="3" id="KW-1185">Reference proteome</keyword>
<dbReference type="EMBL" id="JBJJXI010000092">
    <property type="protein sequence ID" value="KAL3394606.1"/>
    <property type="molecule type" value="Genomic_DNA"/>
</dbReference>
<feature type="region of interest" description="Disordered" evidence="1">
    <location>
        <begin position="37"/>
        <end position="59"/>
    </location>
</feature>
<evidence type="ECO:0000313" key="2">
    <source>
        <dbReference type="EMBL" id="KAL3394606.1"/>
    </source>
</evidence>
<accession>A0ABD2WN68</accession>
<evidence type="ECO:0000313" key="3">
    <source>
        <dbReference type="Proteomes" id="UP001627154"/>
    </source>
</evidence>